<gene>
    <name evidence="2" type="ORF">LV89_01368</name>
</gene>
<proteinExistence type="predicted"/>
<evidence type="ECO:0000313" key="2">
    <source>
        <dbReference type="EMBL" id="PWK27961.1"/>
    </source>
</evidence>
<dbReference type="OrthoDB" id="1050330at2"/>
<sequence length="112" mass="12732">METRKIRDNEKALITFLLESLNLDLADYPINEDVFEYEGGKMGSISLNNNPDSYVGDLIQVEYIDTDGIPVVITLTEDDKGQLLDLDFWKNDMSKLLKYPSVDEVVILNGEE</sequence>
<dbReference type="Proteomes" id="UP000245489">
    <property type="component" value="Unassembled WGS sequence"/>
</dbReference>
<organism evidence="2 3">
    <name type="scientific">Arcicella aurantiaca</name>
    <dbReference type="NCBI Taxonomy" id="591202"/>
    <lineage>
        <taxon>Bacteria</taxon>
        <taxon>Pseudomonadati</taxon>
        <taxon>Bacteroidota</taxon>
        <taxon>Cytophagia</taxon>
        <taxon>Cytophagales</taxon>
        <taxon>Flectobacillaceae</taxon>
        <taxon>Arcicella</taxon>
    </lineage>
</organism>
<dbReference type="EMBL" id="QGGO01000005">
    <property type="protein sequence ID" value="PWK27961.1"/>
    <property type="molecule type" value="Genomic_DNA"/>
</dbReference>
<reference evidence="2 3" key="1">
    <citation type="submission" date="2018-05" db="EMBL/GenBank/DDBJ databases">
        <title>Genomic Encyclopedia of Archaeal and Bacterial Type Strains, Phase II (KMG-II): from individual species to whole genera.</title>
        <authorList>
            <person name="Goeker M."/>
        </authorList>
    </citation>
    <scope>NUCLEOTIDE SEQUENCE [LARGE SCALE GENOMIC DNA]</scope>
    <source>
        <strain evidence="2 3">DSM 22214</strain>
    </source>
</reference>
<feature type="domain" description="DUF6984" evidence="1">
    <location>
        <begin position="4"/>
        <end position="100"/>
    </location>
</feature>
<evidence type="ECO:0000313" key="3">
    <source>
        <dbReference type="Proteomes" id="UP000245489"/>
    </source>
</evidence>
<dbReference type="RefSeq" id="WP_109742123.1">
    <property type="nucleotide sequence ID" value="NZ_QGGO01000005.1"/>
</dbReference>
<comment type="caution">
    <text evidence="2">The sequence shown here is derived from an EMBL/GenBank/DDBJ whole genome shotgun (WGS) entry which is preliminary data.</text>
</comment>
<name>A0A316EAY3_9BACT</name>
<dbReference type="Pfam" id="PF22480">
    <property type="entry name" value="DUF6984"/>
    <property type="match status" value="1"/>
</dbReference>
<dbReference type="InterPro" id="IPR054253">
    <property type="entry name" value="DUF6984"/>
</dbReference>
<protein>
    <recommendedName>
        <fullName evidence="1">DUF6984 domain-containing protein</fullName>
    </recommendedName>
</protein>
<dbReference type="AlphaFoldDB" id="A0A316EAY3"/>
<keyword evidence="3" id="KW-1185">Reference proteome</keyword>
<evidence type="ECO:0000259" key="1">
    <source>
        <dbReference type="Pfam" id="PF22480"/>
    </source>
</evidence>
<accession>A0A316EAY3</accession>